<sequence>MGSAVAAAALIAGTASAYRQYSAQKKAMQAQEQYQRQALQQQQQAMELQRQQAQQQQELQQQQLALQEREQEASNQRFNQYNKDTSNYQRKPNSINATDLTKGKADSGQTISLNLTGDDDETDEWY</sequence>
<reference evidence="2" key="1">
    <citation type="journal article" date="2021" name="Proc. Natl. Acad. Sci. U.S.A.">
        <title>A Catalog of Tens of Thousands of Viruses from Human Metagenomes Reveals Hidden Associations with Chronic Diseases.</title>
        <authorList>
            <person name="Tisza M.J."/>
            <person name="Buck C.B."/>
        </authorList>
    </citation>
    <scope>NUCLEOTIDE SEQUENCE</scope>
    <source>
        <strain evidence="2">CtvyM23</strain>
    </source>
</reference>
<feature type="region of interest" description="Disordered" evidence="1">
    <location>
        <begin position="48"/>
        <end position="126"/>
    </location>
</feature>
<feature type="compositionally biased region" description="Polar residues" evidence="1">
    <location>
        <begin position="74"/>
        <end position="99"/>
    </location>
</feature>
<organism evidence="2">
    <name type="scientific">Siphoviridae sp. ctvyM23</name>
    <dbReference type="NCBI Taxonomy" id="2826514"/>
    <lineage>
        <taxon>Viruses</taxon>
        <taxon>Duplodnaviria</taxon>
        <taxon>Heunggongvirae</taxon>
        <taxon>Uroviricota</taxon>
        <taxon>Caudoviricetes</taxon>
    </lineage>
</organism>
<accession>A0A8S5MIE6</accession>
<feature type="compositionally biased region" description="Acidic residues" evidence="1">
    <location>
        <begin position="117"/>
        <end position="126"/>
    </location>
</feature>
<feature type="compositionally biased region" description="Low complexity" evidence="1">
    <location>
        <begin position="48"/>
        <end position="66"/>
    </location>
</feature>
<name>A0A8S5MIE6_9CAUD</name>
<evidence type="ECO:0000313" key="2">
    <source>
        <dbReference type="EMBL" id="DAD81815.1"/>
    </source>
</evidence>
<protein>
    <submittedName>
        <fullName evidence="2">Uncharacterized protein</fullName>
    </submittedName>
</protein>
<evidence type="ECO:0000256" key="1">
    <source>
        <dbReference type="SAM" id="MobiDB-lite"/>
    </source>
</evidence>
<dbReference type="EMBL" id="BK014908">
    <property type="protein sequence ID" value="DAD81815.1"/>
    <property type="molecule type" value="Genomic_DNA"/>
</dbReference>
<proteinExistence type="predicted"/>